<protein>
    <submittedName>
        <fullName evidence="7">Two-component system sensor histidine kinase DesK</fullName>
        <ecNumber evidence="7">2.7.13.3</ecNumber>
    </submittedName>
</protein>
<keyword evidence="8" id="KW-1185">Reference proteome</keyword>
<evidence type="ECO:0000256" key="2">
    <source>
        <dbReference type="ARBA" id="ARBA00022777"/>
    </source>
</evidence>
<organism evidence="7 8">
    <name type="scientific">Nocardiopsis composta</name>
    <dbReference type="NCBI Taxonomy" id="157465"/>
    <lineage>
        <taxon>Bacteria</taxon>
        <taxon>Bacillati</taxon>
        <taxon>Actinomycetota</taxon>
        <taxon>Actinomycetes</taxon>
        <taxon>Streptosporangiales</taxon>
        <taxon>Nocardiopsidaceae</taxon>
        <taxon>Nocardiopsis</taxon>
    </lineage>
</organism>
<dbReference type="GO" id="GO:0046983">
    <property type="term" value="F:protein dimerization activity"/>
    <property type="evidence" value="ECO:0007669"/>
    <property type="project" value="InterPro"/>
</dbReference>
<comment type="caution">
    <text evidence="7">The sequence shown here is derived from an EMBL/GenBank/DDBJ whole genome shotgun (WGS) entry which is preliminary data.</text>
</comment>
<feature type="transmembrane region" description="Helical" evidence="5">
    <location>
        <begin position="120"/>
        <end position="141"/>
    </location>
</feature>
<dbReference type="EMBL" id="JACHDB010000001">
    <property type="protein sequence ID" value="MBB5434323.1"/>
    <property type="molecule type" value="Genomic_DNA"/>
</dbReference>
<accession>A0A7W8QPM2</accession>
<feature type="transmembrane region" description="Helical" evidence="5">
    <location>
        <begin position="219"/>
        <end position="239"/>
    </location>
</feature>
<dbReference type="InterPro" id="IPR011712">
    <property type="entry name" value="Sig_transdc_His_kin_sub3_dim/P"/>
</dbReference>
<keyword evidence="3" id="KW-0902">Two-component regulatory system</keyword>
<feature type="transmembrane region" description="Helical" evidence="5">
    <location>
        <begin position="86"/>
        <end position="108"/>
    </location>
</feature>
<evidence type="ECO:0000313" key="7">
    <source>
        <dbReference type="EMBL" id="MBB5434323.1"/>
    </source>
</evidence>
<dbReference type="SUPFAM" id="SSF55874">
    <property type="entry name" value="ATPase domain of HSP90 chaperone/DNA topoisomerase II/histidine kinase"/>
    <property type="match status" value="1"/>
</dbReference>
<sequence>MRDGAAAAGGRPGTASDRMEESMGAEPAGPEPPAPAETGHGAGTASAQAAGGGAGAGADAAPATGAADPAGVLTDRGLASARRSAYGALAVMVLQIPLWTVALAWTLYLDGSMREIPGLFAVLAAAVVLAVALAAVAALLLRLRVAGSVRYRAALVWGGNALALTLLFLLGPNLNTAIALGTWWAAVSVVPPRRHVLLTTPLLVALPVVHALLVDRFDAVQFAVIGGFAVLICAIFRLIDLGMLQLLEIAREAIAGREARARLAVSEERLRFARDMHDLLGHSLSGIAVKSELAGRLVRRAPERAEAEMAGVQDAAREALREVRAAVSGYRRIDLAEELRSVCEVLSASGAACEVSGGPEEVPEDLRDLVAWLVREAGTNVIRHSAAARCRIVLRRDGGAVVAEVYNDGAAGAAGAAPGNGLTGLAERVAAAGGTLSAAPSGADGFLLRAVLPARRGIRTEPEDRQGANT</sequence>
<evidence type="ECO:0000256" key="4">
    <source>
        <dbReference type="SAM" id="MobiDB-lite"/>
    </source>
</evidence>
<dbReference type="RefSeq" id="WP_246528318.1">
    <property type="nucleotide sequence ID" value="NZ_BAAAJD010000004.1"/>
</dbReference>
<evidence type="ECO:0000313" key="8">
    <source>
        <dbReference type="Proteomes" id="UP000572635"/>
    </source>
</evidence>
<evidence type="ECO:0000256" key="3">
    <source>
        <dbReference type="ARBA" id="ARBA00023012"/>
    </source>
</evidence>
<dbReference type="PANTHER" id="PTHR24421">
    <property type="entry name" value="NITRATE/NITRITE SENSOR PROTEIN NARX-RELATED"/>
    <property type="match status" value="1"/>
</dbReference>
<feature type="transmembrane region" description="Helical" evidence="5">
    <location>
        <begin position="153"/>
        <end position="170"/>
    </location>
</feature>
<dbReference type="Gene3D" id="1.20.5.1930">
    <property type="match status" value="1"/>
</dbReference>
<dbReference type="PANTHER" id="PTHR24421:SF63">
    <property type="entry name" value="SENSOR HISTIDINE KINASE DESK"/>
    <property type="match status" value="1"/>
</dbReference>
<feature type="domain" description="Signal transduction histidine kinase subgroup 3 dimerisation and phosphoacceptor" evidence="6">
    <location>
        <begin position="268"/>
        <end position="332"/>
    </location>
</feature>
<proteinExistence type="predicted"/>
<evidence type="ECO:0000256" key="1">
    <source>
        <dbReference type="ARBA" id="ARBA00022679"/>
    </source>
</evidence>
<feature type="region of interest" description="Disordered" evidence="4">
    <location>
        <begin position="1"/>
        <end position="60"/>
    </location>
</feature>
<keyword evidence="5" id="KW-0812">Transmembrane</keyword>
<keyword evidence="1 7" id="KW-0808">Transferase</keyword>
<dbReference type="EC" id="2.7.13.3" evidence="7"/>
<evidence type="ECO:0000256" key="5">
    <source>
        <dbReference type="SAM" id="Phobius"/>
    </source>
</evidence>
<dbReference type="CDD" id="cd16917">
    <property type="entry name" value="HATPase_UhpB-NarQ-NarX-like"/>
    <property type="match status" value="1"/>
</dbReference>
<gene>
    <name evidence="7" type="ORF">HDA36_004407</name>
</gene>
<dbReference type="Pfam" id="PF07730">
    <property type="entry name" value="HisKA_3"/>
    <property type="match status" value="1"/>
</dbReference>
<dbReference type="InterPro" id="IPR036890">
    <property type="entry name" value="HATPase_C_sf"/>
</dbReference>
<keyword evidence="5" id="KW-0472">Membrane</keyword>
<dbReference type="AlphaFoldDB" id="A0A7W8QPM2"/>
<name>A0A7W8QPM2_9ACTN</name>
<dbReference type="GO" id="GO:0016020">
    <property type="term" value="C:membrane"/>
    <property type="evidence" value="ECO:0007669"/>
    <property type="project" value="InterPro"/>
</dbReference>
<dbReference type="InterPro" id="IPR050482">
    <property type="entry name" value="Sensor_HK_TwoCompSys"/>
</dbReference>
<keyword evidence="2 7" id="KW-0418">Kinase</keyword>
<dbReference type="Gene3D" id="3.30.565.10">
    <property type="entry name" value="Histidine kinase-like ATPase, C-terminal domain"/>
    <property type="match status" value="1"/>
</dbReference>
<dbReference type="Proteomes" id="UP000572635">
    <property type="component" value="Unassembled WGS sequence"/>
</dbReference>
<feature type="compositionally biased region" description="Low complexity" evidence="4">
    <location>
        <begin position="36"/>
        <end position="49"/>
    </location>
</feature>
<feature type="transmembrane region" description="Helical" evidence="5">
    <location>
        <begin position="196"/>
        <end position="213"/>
    </location>
</feature>
<reference evidence="7 8" key="1">
    <citation type="submission" date="2020-08" db="EMBL/GenBank/DDBJ databases">
        <title>Sequencing the genomes of 1000 actinobacteria strains.</title>
        <authorList>
            <person name="Klenk H.-P."/>
        </authorList>
    </citation>
    <scope>NUCLEOTIDE SEQUENCE [LARGE SCALE GENOMIC DNA]</scope>
    <source>
        <strain evidence="7 8">DSM 44551</strain>
    </source>
</reference>
<dbReference type="GO" id="GO:0000155">
    <property type="term" value="F:phosphorelay sensor kinase activity"/>
    <property type="evidence" value="ECO:0007669"/>
    <property type="project" value="InterPro"/>
</dbReference>
<evidence type="ECO:0000259" key="6">
    <source>
        <dbReference type="Pfam" id="PF07730"/>
    </source>
</evidence>
<keyword evidence="5" id="KW-1133">Transmembrane helix</keyword>